<protein>
    <submittedName>
        <fullName evidence="5">L-rhamnonate dehydratase</fullName>
    </submittedName>
</protein>
<dbReference type="PANTHER" id="PTHR13794">
    <property type="entry name" value="ENOLASE SUPERFAMILY, MANDELATE RACEMASE"/>
    <property type="match status" value="1"/>
</dbReference>
<dbReference type="RefSeq" id="WP_258385701.1">
    <property type="nucleotide sequence ID" value="NZ_CP091430.1"/>
</dbReference>
<accession>A0ABY5S6T3</accession>
<comment type="cofactor">
    <cofactor evidence="1">
        <name>Mg(2+)</name>
        <dbReference type="ChEBI" id="CHEBI:18420"/>
    </cofactor>
</comment>
<dbReference type="InterPro" id="IPR029065">
    <property type="entry name" value="Enolase_C-like"/>
</dbReference>
<dbReference type="SFLD" id="SFLDG00179">
    <property type="entry name" value="mandelate_racemase"/>
    <property type="match status" value="1"/>
</dbReference>
<evidence type="ECO:0000256" key="3">
    <source>
        <dbReference type="ARBA" id="ARBA00022842"/>
    </source>
</evidence>
<organism evidence="5 6">
    <name type="scientific">Paenibacillus spongiae</name>
    <dbReference type="NCBI Taxonomy" id="2909671"/>
    <lineage>
        <taxon>Bacteria</taxon>
        <taxon>Bacillati</taxon>
        <taxon>Bacillota</taxon>
        <taxon>Bacilli</taxon>
        <taxon>Bacillales</taxon>
        <taxon>Paenibacillaceae</taxon>
        <taxon>Paenibacillus</taxon>
    </lineage>
</organism>
<dbReference type="Pfam" id="PF02746">
    <property type="entry name" value="MR_MLE_N"/>
    <property type="match status" value="1"/>
</dbReference>
<dbReference type="InterPro" id="IPR029017">
    <property type="entry name" value="Enolase-like_N"/>
</dbReference>
<keyword evidence="3" id="KW-0460">Magnesium</keyword>
<reference evidence="5" key="1">
    <citation type="submission" date="2022-01" db="EMBL/GenBank/DDBJ databases">
        <title>Paenibacillus spongiae sp. nov., isolated from marine sponge.</title>
        <authorList>
            <person name="Li Z."/>
            <person name="Zhang M."/>
        </authorList>
    </citation>
    <scope>NUCLEOTIDE SEQUENCE</scope>
    <source>
        <strain evidence="5">PHS-Z3</strain>
    </source>
</reference>
<name>A0ABY5S6T3_9BACL</name>
<dbReference type="Gene3D" id="3.20.20.120">
    <property type="entry name" value="Enolase-like C-terminal domain"/>
    <property type="match status" value="1"/>
</dbReference>
<dbReference type="SMART" id="SM00922">
    <property type="entry name" value="MR_MLE"/>
    <property type="match status" value="1"/>
</dbReference>
<dbReference type="InterPro" id="IPR046945">
    <property type="entry name" value="RHMD-like"/>
</dbReference>
<dbReference type="InterPro" id="IPR013342">
    <property type="entry name" value="Mandelate_racemase_C"/>
</dbReference>
<feature type="domain" description="Mandelate racemase/muconate lactonizing enzyme C-terminal" evidence="4">
    <location>
        <begin position="176"/>
        <end position="275"/>
    </location>
</feature>
<sequence length="404" mass="45157">MRITQVRVFVTGKKKNAEPPKSEVIQDDPKVQAQAKEKQQGSWLSETVIANPMSMYPEYFAKRSSWLGMGNRIIVQLETDEGITGIGESTGGMAGAAIIKEHFSRFLIGQSPFAVERHWDIMFRVALPYGRKGIPVMAISAVDLALWDLCAKARNEPLYRLLGGPVKDKVQAYVTGNDFDKTKDRGFLGQKLAMPYGPASGEEGMRKNVELVRQARETLGPDKEIMLDCYMAWNVDYTVRMSERLAPYRVKWIEESLPPDDYEGYGELNRKVTHSAIATGEHEYTRYGFQQLLQVRGAEILQPDICWCGGITEARKISAMASALHIPVIPHAGGLQPWALHMIFADPNIPFAEFAYINGADKDNYDPILEGIPAPRDGWFSLPEGIGAGIRLREGAERHLTELE</sequence>
<dbReference type="InterPro" id="IPR018110">
    <property type="entry name" value="Mandel_Rmase/mucon_lact_enz_CS"/>
</dbReference>
<evidence type="ECO:0000259" key="4">
    <source>
        <dbReference type="SMART" id="SM00922"/>
    </source>
</evidence>
<dbReference type="EMBL" id="CP091430">
    <property type="protein sequence ID" value="UVI29612.1"/>
    <property type="molecule type" value="Genomic_DNA"/>
</dbReference>
<keyword evidence="2" id="KW-0479">Metal-binding</keyword>
<dbReference type="Gene3D" id="3.30.390.10">
    <property type="entry name" value="Enolase-like, N-terminal domain"/>
    <property type="match status" value="1"/>
</dbReference>
<evidence type="ECO:0000256" key="1">
    <source>
        <dbReference type="ARBA" id="ARBA00001946"/>
    </source>
</evidence>
<dbReference type="SUPFAM" id="SSF51604">
    <property type="entry name" value="Enolase C-terminal domain-like"/>
    <property type="match status" value="1"/>
</dbReference>
<dbReference type="SUPFAM" id="SSF54826">
    <property type="entry name" value="Enolase N-terminal domain-like"/>
    <property type="match status" value="1"/>
</dbReference>
<proteinExistence type="predicted"/>
<gene>
    <name evidence="5" type="ORF">L1F29_30055</name>
</gene>
<dbReference type="Pfam" id="PF13378">
    <property type="entry name" value="MR_MLE_C"/>
    <property type="match status" value="1"/>
</dbReference>
<dbReference type="PANTHER" id="PTHR13794:SF58">
    <property type="entry name" value="MITOCHONDRIAL ENOLASE SUPERFAMILY MEMBER 1"/>
    <property type="match status" value="1"/>
</dbReference>
<dbReference type="SFLD" id="SFLDS00001">
    <property type="entry name" value="Enolase"/>
    <property type="match status" value="1"/>
</dbReference>
<evidence type="ECO:0000313" key="5">
    <source>
        <dbReference type="EMBL" id="UVI29612.1"/>
    </source>
</evidence>
<dbReference type="InterPro" id="IPR036849">
    <property type="entry name" value="Enolase-like_C_sf"/>
</dbReference>
<dbReference type="InterPro" id="IPR013341">
    <property type="entry name" value="Mandelate_racemase_N_dom"/>
</dbReference>
<keyword evidence="6" id="KW-1185">Reference proteome</keyword>
<dbReference type="PROSITE" id="PS00908">
    <property type="entry name" value="MR_MLE_1"/>
    <property type="match status" value="1"/>
</dbReference>
<evidence type="ECO:0000313" key="6">
    <source>
        <dbReference type="Proteomes" id="UP001057877"/>
    </source>
</evidence>
<evidence type="ECO:0000256" key="2">
    <source>
        <dbReference type="ARBA" id="ARBA00022723"/>
    </source>
</evidence>
<dbReference type="Proteomes" id="UP001057877">
    <property type="component" value="Chromosome"/>
</dbReference>